<sequence>AIAFISVELLGGFQVFEAHWISMKKTSVSDNMVIYWLFKVKVTIEEPSDKVRVKKNGKPSRRWLSREMESMQMEISEMAKKLREKEANELRFAEMRARYENELAHWRSDKGPAPKERMKVLMQDIYLLKNLVVKLNKELLRYQEKLRSVPGGPQLPDQPACQVQDRTIHWVDGELTILAPLLVSYEENVREKSRLVQEARDDMVLMANNVKELVAENETLRTTIKESQAKGDITYSDWLALQKECAMIKEQNHLLMRQAKLNNNKYQSLRDSFQTKLDEIAVERDNALEKFNQTKTELSMLKGRFSVLSEEFDRLKGEEENKIPHSVHTAYITECKRLFEELKRRYEDERETLLRTLGEHESKNIELEQDLNRAKHERDLLRSNLESLNTQVRQLRDATEKTVKDRDSLKVQLNEAVEFSKQLIAQEEGLLLQLRQRTEESKFGSKLASRVENLKENMKTVEEDTLRQMEVLDSDLQLQVKCVGKIKESFSNEISRLRQLLDEKENHIAQLKKEQEARDSAFIHTST</sequence>
<feature type="coiled-coil region" evidence="1">
    <location>
        <begin position="332"/>
        <end position="398"/>
    </location>
</feature>
<dbReference type="InterPro" id="IPR033545">
    <property type="entry name" value="CEP89"/>
</dbReference>
<dbReference type="PANTHER" id="PTHR36170:SF1">
    <property type="entry name" value="CENTROSOMAL PROTEIN OF 89 KDA"/>
    <property type="match status" value="1"/>
</dbReference>
<dbReference type="AlphaFoldDB" id="A0A146MFN6"/>
<dbReference type="GO" id="GO:0060271">
    <property type="term" value="P:cilium assembly"/>
    <property type="evidence" value="ECO:0007669"/>
    <property type="project" value="InterPro"/>
</dbReference>
<evidence type="ECO:0000313" key="2">
    <source>
        <dbReference type="EMBL" id="JAQ18005.1"/>
    </source>
</evidence>
<protein>
    <submittedName>
        <fullName evidence="2">Centrosomal protein</fullName>
    </submittedName>
</protein>
<feature type="coiled-coil region" evidence="1">
    <location>
        <begin position="444"/>
        <end position="517"/>
    </location>
</feature>
<dbReference type="GO" id="GO:0007005">
    <property type="term" value="P:mitochondrion organization"/>
    <property type="evidence" value="ECO:0007669"/>
    <property type="project" value="InterPro"/>
</dbReference>
<keyword evidence="1" id="KW-0175">Coiled coil</keyword>
<dbReference type="EMBL" id="GDHC01000624">
    <property type="protein sequence ID" value="JAQ18005.1"/>
    <property type="molecule type" value="Transcribed_RNA"/>
</dbReference>
<dbReference type="PANTHER" id="PTHR36170">
    <property type="entry name" value="CENTROSOMAL PROTEIN OF 89 KDA"/>
    <property type="match status" value="1"/>
</dbReference>
<dbReference type="GO" id="GO:0007268">
    <property type="term" value="P:chemical synaptic transmission"/>
    <property type="evidence" value="ECO:0007669"/>
    <property type="project" value="InterPro"/>
</dbReference>
<feature type="coiled-coil region" evidence="1">
    <location>
        <begin position="182"/>
        <end position="230"/>
    </location>
</feature>
<proteinExistence type="predicted"/>
<feature type="non-terminal residue" evidence="2">
    <location>
        <position position="1"/>
    </location>
</feature>
<evidence type="ECO:0000256" key="1">
    <source>
        <dbReference type="SAM" id="Coils"/>
    </source>
</evidence>
<gene>
    <name evidence="2" type="primary">CEP89_1</name>
    <name evidence="2" type="ORF">g.63785</name>
</gene>
<dbReference type="GO" id="GO:0005814">
    <property type="term" value="C:centriole"/>
    <property type="evidence" value="ECO:0007669"/>
    <property type="project" value="InterPro"/>
</dbReference>
<dbReference type="GO" id="GO:0097539">
    <property type="term" value="C:ciliary transition fiber"/>
    <property type="evidence" value="ECO:0007669"/>
    <property type="project" value="TreeGrafter"/>
</dbReference>
<accession>A0A146MFN6</accession>
<name>A0A146MFN6_LYGHE</name>
<reference evidence="2" key="1">
    <citation type="journal article" date="2016" name="Gigascience">
        <title>De novo construction of an expanded transcriptome assembly for the western tarnished plant bug, Lygus hesperus.</title>
        <authorList>
            <person name="Tassone E.E."/>
            <person name="Geib S.M."/>
            <person name="Hall B."/>
            <person name="Fabrick J.A."/>
            <person name="Brent C.S."/>
            <person name="Hull J.J."/>
        </authorList>
    </citation>
    <scope>NUCLEOTIDE SEQUENCE</scope>
</reference>
<dbReference type="GO" id="GO:0045202">
    <property type="term" value="C:synapse"/>
    <property type="evidence" value="ECO:0007669"/>
    <property type="project" value="GOC"/>
</dbReference>
<organism evidence="2">
    <name type="scientific">Lygus hesperus</name>
    <name type="common">Western plant bug</name>
    <dbReference type="NCBI Taxonomy" id="30085"/>
    <lineage>
        <taxon>Eukaryota</taxon>
        <taxon>Metazoa</taxon>
        <taxon>Ecdysozoa</taxon>
        <taxon>Arthropoda</taxon>
        <taxon>Hexapoda</taxon>
        <taxon>Insecta</taxon>
        <taxon>Pterygota</taxon>
        <taxon>Neoptera</taxon>
        <taxon>Paraneoptera</taxon>
        <taxon>Hemiptera</taxon>
        <taxon>Heteroptera</taxon>
        <taxon>Panheteroptera</taxon>
        <taxon>Cimicomorpha</taxon>
        <taxon>Miridae</taxon>
        <taxon>Mirini</taxon>
        <taxon>Lygus</taxon>
    </lineage>
</organism>